<evidence type="ECO:0000313" key="4">
    <source>
        <dbReference type="Proteomes" id="UP000009170"/>
    </source>
</evidence>
<accession>A0A454XN25</accession>
<organism evidence="2 4">
    <name type="scientific">Ostreococcus tauri</name>
    <name type="common">Marine green alga</name>
    <dbReference type="NCBI Taxonomy" id="70448"/>
    <lineage>
        <taxon>Eukaryota</taxon>
        <taxon>Viridiplantae</taxon>
        <taxon>Chlorophyta</taxon>
        <taxon>Mamiellophyceae</taxon>
        <taxon>Mamiellales</taxon>
        <taxon>Bathycoccaceae</taxon>
        <taxon>Ostreococcus</taxon>
    </lineage>
</organism>
<dbReference type="EMBL" id="KZ155826">
    <property type="protein sequence ID" value="OUS44033.1"/>
    <property type="molecule type" value="Genomic_DNA"/>
</dbReference>
<feature type="region of interest" description="Disordered" evidence="1">
    <location>
        <begin position="1"/>
        <end position="43"/>
    </location>
</feature>
<dbReference type="Gene3D" id="3.40.30.10">
    <property type="entry name" value="Glutaredoxin"/>
    <property type="match status" value="1"/>
</dbReference>
<dbReference type="RefSeq" id="XP_003078345.1">
    <property type="nucleotide sequence ID" value="XM_003078297.1"/>
</dbReference>
<feature type="compositionally biased region" description="Basic and acidic residues" evidence="1">
    <location>
        <begin position="15"/>
        <end position="25"/>
    </location>
</feature>
<dbReference type="GeneID" id="9833133"/>
<keyword evidence="4" id="KW-1185">Reference proteome</keyword>
<dbReference type="InterPro" id="IPR036249">
    <property type="entry name" value="Thioredoxin-like_sf"/>
</dbReference>
<sequence>MPAIDLRARTRNAKPRHDARVDFSHPPRSTKQSEASTSDSEEARRRRLLGEALLRLDARVFGAPWCERCRQQKELLAELIPKKWSRLYVDCGRASRCLACTNCKTTPTWRVNGRRYPGAFDVDTLTELVGLQAQGSRQEVTDRVIDAVDAGDPLGGLKLGDLPVGGRDRRHARRSGWAKRAAVRLASLGRGKFWCEFGELFTESVADVARRAAKEGRALAPM</sequence>
<dbReference type="KEGG" id="ota:OT_ostta03g04460"/>
<reference evidence="2" key="2">
    <citation type="journal article" date="2014" name="BMC Genomics">
        <title>An improved genome of the model marine alga Ostreococcus tauri unfolds by assessing Illumina de novo assemblies.</title>
        <authorList>
            <person name="Blanc-Mathieu R."/>
            <person name="Verhelst B."/>
            <person name="Derelle E."/>
            <person name="Rombauts S."/>
            <person name="Bouget F.Y."/>
            <person name="Carre I."/>
            <person name="Chateau A."/>
            <person name="Eyre-Walker A."/>
            <person name="Grimsley N."/>
            <person name="Moreau H."/>
            <person name="Piegu B."/>
            <person name="Rivals E."/>
            <person name="Schackwitz W."/>
            <person name="Van de Peer Y."/>
            <person name="Piganeau G."/>
        </authorList>
    </citation>
    <scope>NUCLEOTIDE SEQUENCE</scope>
    <source>
        <strain evidence="2">RCC4221</strain>
    </source>
</reference>
<dbReference type="SUPFAM" id="SSF52833">
    <property type="entry name" value="Thioredoxin-like"/>
    <property type="match status" value="1"/>
</dbReference>
<reference evidence="3" key="3">
    <citation type="submission" date="2017-04" db="EMBL/GenBank/DDBJ databases">
        <title>Population genomics of picophytoplankton unveils novel chromosome hypervariability.</title>
        <authorList>
            <consortium name="DOE Joint Genome Institute"/>
            <person name="Blanc-Mathieu R."/>
            <person name="Krasovec M."/>
            <person name="Hebrard M."/>
            <person name="Yau S."/>
            <person name="Desgranges E."/>
            <person name="Martin J."/>
            <person name="Schackwitz W."/>
            <person name="Kuo A."/>
            <person name="Salin G."/>
            <person name="Donnadieu C."/>
            <person name="Desdevises Y."/>
            <person name="Sanchez-Ferandin S."/>
            <person name="Moreau H."/>
            <person name="Rivals E."/>
            <person name="Grigoriev I.V."/>
            <person name="Grimsley N."/>
            <person name="Eyre-Walker A."/>
            <person name="Piganeau G."/>
        </authorList>
    </citation>
    <scope>NUCLEOTIDE SEQUENCE [LARGE SCALE GENOMIC DNA]</scope>
    <source>
        <strain evidence="3">RCC 1115</strain>
    </source>
</reference>
<dbReference type="EMBL" id="CAID01000003">
    <property type="protein sequence ID" value="CAL53086.1"/>
    <property type="molecule type" value="Genomic_DNA"/>
</dbReference>
<dbReference type="OrthoDB" id="10442542at2759"/>
<evidence type="ECO:0000256" key="1">
    <source>
        <dbReference type="SAM" id="MobiDB-lite"/>
    </source>
</evidence>
<dbReference type="InParanoid" id="Q01C67"/>
<dbReference type="Proteomes" id="UP000195557">
    <property type="component" value="Unassembled WGS sequence"/>
</dbReference>
<evidence type="ECO:0000313" key="2">
    <source>
        <dbReference type="EMBL" id="CAL53086.1"/>
    </source>
</evidence>
<dbReference type="Proteomes" id="UP000009170">
    <property type="component" value="Unassembled WGS sequence"/>
</dbReference>
<feature type="compositionally biased region" description="Polar residues" evidence="1">
    <location>
        <begin position="27"/>
        <end position="38"/>
    </location>
</feature>
<gene>
    <name evidence="3" type="ORF">BE221DRAFT_99734</name>
    <name evidence="2" type="ORF">OT_ostta03g04460</name>
</gene>
<accession>A0A1Y5I7H5</accession>
<evidence type="ECO:0000313" key="3">
    <source>
        <dbReference type="EMBL" id="OUS44033.1"/>
    </source>
</evidence>
<name>Q01C67_OSTTA</name>
<proteinExistence type="predicted"/>
<accession>Q01C67</accession>
<dbReference type="OMA" id="FWCEFGE"/>
<protein>
    <submittedName>
        <fullName evidence="2">Thioredoxin-like fold</fullName>
    </submittedName>
</protein>
<dbReference type="AlphaFoldDB" id="Q01C67"/>
<reference evidence="2 4" key="1">
    <citation type="journal article" date="2006" name="Proc. Natl. Acad. Sci. U.S.A.">
        <title>Genome analysis of the smallest free-living eukaryote Ostreococcus tauri unveils many unique features.</title>
        <authorList>
            <person name="Derelle E."/>
            <person name="Ferraz C."/>
            <person name="Rombauts S."/>
            <person name="Rouze P."/>
            <person name="Worden A.Z."/>
            <person name="Robbens S."/>
            <person name="Partensky F."/>
            <person name="Degroeve S."/>
            <person name="Echeynie S."/>
            <person name="Cooke R."/>
            <person name="Saeys Y."/>
            <person name="Wuyts J."/>
            <person name="Jabbari K."/>
            <person name="Bowler C."/>
            <person name="Panaud O."/>
            <person name="Piegu B."/>
            <person name="Ball S.G."/>
            <person name="Ral J.-P."/>
            <person name="Bouget F.-Y."/>
            <person name="Piganeau G."/>
            <person name="De Baets B."/>
            <person name="Picard A."/>
            <person name="Delseny M."/>
            <person name="Demaille J."/>
            <person name="Van de Peer Y."/>
            <person name="Moreau H."/>
        </authorList>
    </citation>
    <scope>NUCLEOTIDE SEQUENCE [LARGE SCALE GENOMIC DNA]</scope>
    <source>
        <strain evidence="2 4">OTTH0595</strain>
    </source>
</reference>